<dbReference type="AlphaFoldDB" id="A0A5B8JA67"/>
<evidence type="ECO:0000313" key="3">
    <source>
        <dbReference type="Proteomes" id="UP000320580"/>
    </source>
</evidence>
<gene>
    <name evidence="2" type="ORF">FQU76_13245</name>
</gene>
<reference evidence="2 3" key="1">
    <citation type="submission" date="2019-07" db="EMBL/GenBank/DDBJ databases">
        <authorList>
            <person name="Zhu P."/>
        </authorList>
    </citation>
    <scope>NUCLEOTIDE SEQUENCE [LARGE SCALE GENOMIC DNA]</scope>
    <source>
        <strain evidence="2 3">SSL-25</strain>
    </source>
</reference>
<feature type="domain" description="DUF397" evidence="1">
    <location>
        <begin position="8"/>
        <end position="25"/>
    </location>
</feature>
<dbReference type="OrthoDB" id="4562195at2"/>
<feature type="domain" description="DUF397" evidence="1">
    <location>
        <begin position="26"/>
        <end position="77"/>
    </location>
</feature>
<keyword evidence="3" id="KW-1185">Reference proteome</keyword>
<protein>
    <submittedName>
        <fullName evidence="2">DUF397 domain-containing protein</fullName>
    </submittedName>
</protein>
<evidence type="ECO:0000259" key="1">
    <source>
        <dbReference type="Pfam" id="PF04149"/>
    </source>
</evidence>
<dbReference type="KEGG" id="sqz:FQU76_13245"/>
<dbReference type="Pfam" id="PF04149">
    <property type="entry name" value="DUF397"/>
    <property type="match status" value="2"/>
</dbReference>
<evidence type="ECO:0000313" key="2">
    <source>
        <dbReference type="EMBL" id="QDY77324.1"/>
    </source>
</evidence>
<dbReference type="Proteomes" id="UP000320580">
    <property type="component" value="Chromosome"/>
</dbReference>
<proteinExistence type="predicted"/>
<sequence length="83" mass="8556">MALTLVSTWFKSSYSDGTGNNCVEVAWFKSSYSGGTGNDCVEVADLATHIGIRDSKVKGGPALHVPTGAWSSFVAFAAGAPSL</sequence>
<name>A0A5B8JA67_9ACTN</name>
<dbReference type="EMBL" id="CP042266">
    <property type="protein sequence ID" value="QDY77324.1"/>
    <property type="molecule type" value="Genomic_DNA"/>
</dbReference>
<dbReference type="InterPro" id="IPR007278">
    <property type="entry name" value="DUF397"/>
</dbReference>
<accession>A0A5B8JA67</accession>
<organism evidence="2 3">
    <name type="scientific">Streptomyces qinzhouensis</name>
    <dbReference type="NCBI Taxonomy" id="2599401"/>
    <lineage>
        <taxon>Bacteria</taxon>
        <taxon>Bacillati</taxon>
        <taxon>Actinomycetota</taxon>
        <taxon>Actinomycetes</taxon>
        <taxon>Kitasatosporales</taxon>
        <taxon>Streptomycetaceae</taxon>
        <taxon>Streptomyces</taxon>
    </lineage>
</organism>